<keyword evidence="15" id="KW-1185">Reference proteome</keyword>
<dbReference type="InterPro" id="IPR050182">
    <property type="entry name" value="Cytochrome_P450_fam2"/>
</dbReference>
<name>A0A6P8Q4G9_GEOSA</name>
<dbReference type="GO" id="GO:0006805">
    <property type="term" value="P:xenobiotic metabolic process"/>
    <property type="evidence" value="ECO:0007669"/>
    <property type="project" value="TreeGrafter"/>
</dbReference>
<dbReference type="FunFam" id="1.10.630.10:FF:000010">
    <property type="entry name" value="cytochrome P450 2W1 isoform X2"/>
    <property type="match status" value="1"/>
</dbReference>
<feature type="binding site" description="axial binding residue" evidence="12">
    <location>
        <position position="456"/>
    </location>
    <ligand>
        <name>heme</name>
        <dbReference type="ChEBI" id="CHEBI:30413"/>
    </ligand>
    <ligandPart>
        <name>Fe</name>
        <dbReference type="ChEBI" id="CHEBI:18248"/>
    </ligandPart>
</feature>
<dbReference type="Proteomes" id="UP000515159">
    <property type="component" value="Chromosome 3"/>
</dbReference>
<dbReference type="AlphaFoldDB" id="A0A6P8Q4G9"/>
<protein>
    <submittedName>
        <fullName evidence="16">Cytochrome P450 2K6-like</fullName>
    </submittedName>
</protein>
<evidence type="ECO:0000256" key="10">
    <source>
        <dbReference type="ARBA" id="ARBA00023033"/>
    </source>
</evidence>
<dbReference type="Gene3D" id="1.10.630.10">
    <property type="entry name" value="Cytochrome P450"/>
    <property type="match status" value="1"/>
</dbReference>
<dbReference type="InterPro" id="IPR008069">
    <property type="entry name" value="Cyt_P450_E_grp-I_CYP2D-like"/>
</dbReference>
<evidence type="ECO:0000256" key="13">
    <source>
        <dbReference type="RuleBase" id="RU000461"/>
    </source>
</evidence>
<keyword evidence="8 13" id="KW-0560">Oxidoreductase</keyword>
<dbReference type="PANTHER" id="PTHR24300">
    <property type="entry name" value="CYTOCHROME P450 508A4-RELATED"/>
    <property type="match status" value="1"/>
</dbReference>
<keyword evidence="9 12" id="KW-0408">Iron</keyword>
<evidence type="ECO:0000256" key="1">
    <source>
        <dbReference type="ARBA" id="ARBA00001971"/>
    </source>
</evidence>
<dbReference type="GeneID" id="117357779"/>
<keyword evidence="5 12" id="KW-0479">Metal-binding</keyword>
<dbReference type="GO" id="GO:0005506">
    <property type="term" value="F:iron ion binding"/>
    <property type="evidence" value="ECO:0007669"/>
    <property type="project" value="InterPro"/>
</dbReference>
<accession>A0A6P8Q4G9</accession>
<feature type="transmembrane region" description="Helical" evidence="14">
    <location>
        <begin position="21"/>
        <end position="40"/>
    </location>
</feature>
<evidence type="ECO:0000256" key="4">
    <source>
        <dbReference type="ARBA" id="ARBA00022617"/>
    </source>
</evidence>
<evidence type="ECO:0000313" key="16">
    <source>
        <dbReference type="RefSeq" id="XP_033794767.1"/>
    </source>
</evidence>
<keyword evidence="14" id="KW-1133">Transmembrane helix</keyword>
<keyword evidence="10 13" id="KW-0503">Monooxygenase</keyword>
<comment type="similarity">
    <text evidence="3 13">Belongs to the cytochrome P450 family.</text>
</comment>
<dbReference type="GO" id="GO:0005737">
    <property type="term" value="C:cytoplasm"/>
    <property type="evidence" value="ECO:0007669"/>
    <property type="project" value="TreeGrafter"/>
</dbReference>
<dbReference type="SUPFAM" id="SSF48264">
    <property type="entry name" value="Cytochrome P450"/>
    <property type="match status" value="1"/>
</dbReference>
<dbReference type="PRINTS" id="PR01686">
    <property type="entry name" value="EP450ICYP2D"/>
</dbReference>
<dbReference type="KEGG" id="gsh:117357779"/>
<organism evidence="15 16">
    <name type="scientific">Geotrypetes seraphini</name>
    <name type="common">Gaboon caecilian</name>
    <name type="synonym">Caecilia seraphini</name>
    <dbReference type="NCBI Taxonomy" id="260995"/>
    <lineage>
        <taxon>Eukaryota</taxon>
        <taxon>Metazoa</taxon>
        <taxon>Chordata</taxon>
        <taxon>Craniata</taxon>
        <taxon>Vertebrata</taxon>
        <taxon>Euteleostomi</taxon>
        <taxon>Amphibia</taxon>
        <taxon>Gymnophiona</taxon>
        <taxon>Geotrypetes</taxon>
    </lineage>
</organism>
<evidence type="ECO:0000256" key="2">
    <source>
        <dbReference type="ARBA" id="ARBA00004524"/>
    </source>
</evidence>
<evidence type="ECO:0000256" key="14">
    <source>
        <dbReference type="SAM" id="Phobius"/>
    </source>
</evidence>
<evidence type="ECO:0000256" key="8">
    <source>
        <dbReference type="ARBA" id="ARBA00023002"/>
    </source>
</evidence>
<evidence type="ECO:0000256" key="6">
    <source>
        <dbReference type="ARBA" id="ARBA00022824"/>
    </source>
</evidence>
<evidence type="ECO:0000256" key="12">
    <source>
        <dbReference type="PIRSR" id="PIRSR602401-1"/>
    </source>
</evidence>
<keyword evidence="14" id="KW-0812">Transmembrane</keyword>
<dbReference type="GO" id="GO:0016712">
    <property type="term" value="F:oxidoreductase activity, acting on paired donors, with incorporation or reduction of molecular oxygen, reduced flavin or flavoprotein as one donor, and incorporation of one atom of oxygen"/>
    <property type="evidence" value="ECO:0007669"/>
    <property type="project" value="InterPro"/>
</dbReference>
<evidence type="ECO:0000256" key="11">
    <source>
        <dbReference type="ARBA" id="ARBA00023136"/>
    </source>
</evidence>
<sequence>MNRFKHFQTENHQRKSSEKMNWIIPVILLVVLIFIYVISFNDGTDRSSNMKIIQGPRPLPIIGNLHMVDLQKLHKSLVEMSKIYGPIYRIHLGNIKAVVLSGYETVKDALVNHADEFAERPVVQMFQEIHHGFGIVFSRGNNWKTMRRFTLATLKDFGMGKRSIEERIAEECRFLIQYFELQKGEPFNVSVVLNSAATNVITSVVFGSRFDYDNPLLFRLASLVNETLKLLGSPKTLLYNMVPAYRFLPGDYKPIMMNVHELQSFLRKTFLEHLQKLDRDDQRSFTDAFLVRQQQEKEDPNSYFHDNNLISVLTTLLMAGTETTAGTLRWGLLLMAVYPDIQSKVQEEIERVIGTAQPRTEHRKQMPYTDAIIHEIQRFANIVPLNLPRETTVDITFKGYFIPKGTYIIPLLESVLRDKTQFEKPNEFNPQHFLDKEGKFVKQEAFMPFSAGRRVCLGETLAKMELFLFFVGLLQKFTFHPPPGLTRANIMPETGFTSPPQSQKICAISRF</sequence>
<dbReference type="FunCoup" id="A0A6P8Q4G9">
    <property type="interactions" value="204"/>
</dbReference>
<keyword evidence="4 12" id="KW-0349">Heme</keyword>
<dbReference type="GO" id="GO:0006082">
    <property type="term" value="P:organic acid metabolic process"/>
    <property type="evidence" value="ECO:0007669"/>
    <property type="project" value="TreeGrafter"/>
</dbReference>
<dbReference type="PRINTS" id="PR00385">
    <property type="entry name" value="P450"/>
</dbReference>
<evidence type="ECO:0000256" key="5">
    <source>
        <dbReference type="ARBA" id="ARBA00022723"/>
    </source>
</evidence>
<dbReference type="GO" id="GO:0046222">
    <property type="term" value="P:aflatoxin metabolic process"/>
    <property type="evidence" value="ECO:0007669"/>
    <property type="project" value="UniProtKB-ARBA"/>
</dbReference>
<dbReference type="InterPro" id="IPR002401">
    <property type="entry name" value="Cyt_P450_E_grp-I"/>
</dbReference>
<keyword evidence="7" id="KW-0492">Microsome</keyword>
<keyword evidence="6" id="KW-0256">Endoplasmic reticulum</keyword>
<dbReference type="RefSeq" id="XP_033794767.1">
    <property type="nucleotide sequence ID" value="XM_033938876.1"/>
</dbReference>
<keyword evidence="11 14" id="KW-0472">Membrane</keyword>
<dbReference type="Pfam" id="PF00067">
    <property type="entry name" value="p450"/>
    <property type="match status" value="1"/>
</dbReference>
<evidence type="ECO:0000256" key="3">
    <source>
        <dbReference type="ARBA" id="ARBA00010617"/>
    </source>
</evidence>
<dbReference type="InterPro" id="IPR001128">
    <property type="entry name" value="Cyt_P450"/>
</dbReference>
<evidence type="ECO:0000256" key="9">
    <source>
        <dbReference type="ARBA" id="ARBA00023004"/>
    </source>
</evidence>
<dbReference type="OrthoDB" id="1055148at2759"/>
<dbReference type="PANTHER" id="PTHR24300:SF302">
    <property type="entry name" value="CYTOCHROME P450"/>
    <property type="match status" value="1"/>
</dbReference>
<comment type="cofactor">
    <cofactor evidence="1 12">
        <name>heme</name>
        <dbReference type="ChEBI" id="CHEBI:30413"/>
    </cofactor>
</comment>
<reference evidence="16" key="1">
    <citation type="submission" date="2025-08" db="UniProtKB">
        <authorList>
            <consortium name="RefSeq"/>
        </authorList>
    </citation>
    <scope>IDENTIFICATION</scope>
</reference>
<gene>
    <name evidence="16" type="primary">LOC117357779</name>
</gene>
<dbReference type="InterPro" id="IPR036396">
    <property type="entry name" value="Cyt_P450_sf"/>
</dbReference>
<comment type="subcellular location">
    <subcellularLocation>
        <location evidence="2">Microsome membrane</location>
    </subcellularLocation>
</comment>
<proteinExistence type="inferred from homology"/>
<dbReference type="InterPro" id="IPR017972">
    <property type="entry name" value="Cyt_P450_CS"/>
</dbReference>
<evidence type="ECO:0000256" key="7">
    <source>
        <dbReference type="ARBA" id="ARBA00022848"/>
    </source>
</evidence>
<dbReference type="PRINTS" id="PR00463">
    <property type="entry name" value="EP450I"/>
</dbReference>
<evidence type="ECO:0000313" key="15">
    <source>
        <dbReference type="Proteomes" id="UP000515159"/>
    </source>
</evidence>
<dbReference type="GO" id="GO:0020037">
    <property type="term" value="F:heme binding"/>
    <property type="evidence" value="ECO:0007669"/>
    <property type="project" value="InterPro"/>
</dbReference>
<dbReference type="InParanoid" id="A0A6P8Q4G9"/>
<dbReference type="PROSITE" id="PS00086">
    <property type="entry name" value="CYTOCHROME_P450"/>
    <property type="match status" value="1"/>
</dbReference>